<dbReference type="KEGG" id="sav:SAVP005"/>
<dbReference type="EMBL" id="AP003367">
    <property type="protein sequence ID" value="BAB47513.1"/>
    <property type="molecule type" value="Genomic_DNA"/>
</dbReference>
<reference evidence="1 2" key="1">
    <citation type="journal article" date="2001" name="Lancet">
        <title>Whole genome sequencing of meticillin-resistant Staphylococcus aureus.</title>
        <authorList>
            <person name="Kuroda M."/>
            <person name="Ohta T."/>
            <person name="Uchiyama I."/>
            <person name="Baba T."/>
            <person name="Yuzawa H."/>
            <person name="Kobayashi I."/>
            <person name="Cui L."/>
            <person name="Oguchi A."/>
            <person name="Aoki K."/>
            <person name="Nagai Y."/>
            <person name="Lian J."/>
            <person name="Ito T."/>
            <person name="Kanamori M."/>
            <person name="Matsumaru H."/>
            <person name="Maruyama A."/>
            <person name="Murakami H."/>
            <person name="Hosoyama A."/>
            <person name="Mizutani-Ui Y."/>
            <person name="Takahashi N.K."/>
            <person name="Sawano T."/>
            <person name="Inoue R."/>
            <person name="Kaito C."/>
            <person name="Sekimizu K."/>
            <person name="Hirakawa H."/>
            <person name="Kuhara S."/>
            <person name="Goto S."/>
            <person name="Yabuzaki J."/>
            <person name="Kanehisa M."/>
            <person name="Yamashita A."/>
            <person name="Oshima K."/>
            <person name="Furuya K."/>
            <person name="Yoshino C."/>
            <person name="Shiba T."/>
            <person name="Hattori M."/>
            <person name="Ogasawara N."/>
            <person name="Hayashi H."/>
            <person name="Hiramatsu K."/>
        </authorList>
    </citation>
    <scope>NUCLEOTIDE SEQUENCE [LARGE SCALE GENOMIC DNA]</scope>
    <source>
        <strain evidence="2">Mu50 / ATCC 700699</strain>
        <plasmid evidence="1 2">VRSAp</plasmid>
    </source>
</reference>
<dbReference type="Proteomes" id="UP000002481">
    <property type="component" value="Plasmid VRSAp"/>
</dbReference>
<accession>A0A0H3JP58</accession>
<evidence type="ECO:0000313" key="1">
    <source>
        <dbReference type="EMBL" id="BAB47513.1"/>
    </source>
</evidence>
<name>A0A0H3JP58_STAAM</name>
<dbReference type="RefSeq" id="WP_001091620.1">
    <property type="nucleotide sequence ID" value="NC_002774.1"/>
</dbReference>
<organism evidence="1 2">
    <name type="scientific">Staphylococcus aureus (strain Mu50 / ATCC 700699)</name>
    <dbReference type="NCBI Taxonomy" id="158878"/>
    <lineage>
        <taxon>Bacteria</taxon>
        <taxon>Bacillati</taxon>
        <taxon>Bacillota</taxon>
        <taxon>Bacilli</taxon>
        <taxon>Bacillales</taxon>
        <taxon>Staphylococcaceae</taxon>
        <taxon>Staphylococcus</taxon>
    </lineage>
</organism>
<dbReference type="HOGENOM" id="CLU_2636267_0_0_9"/>
<gene>
    <name evidence="1" type="ordered locus">SAVP005</name>
</gene>
<geneLocation type="plasmid" evidence="1 2">
    <name>VRSAp</name>
</geneLocation>
<proteinExistence type="predicted"/>
<keyword evidence="1" id="KW-0614">Plasmid</keyword>
<protein>
    <submittedName>
        <fullName evidence="1">Hypotehtical protein</fullName>
    </submittedName>
</protein>
<dbReference type="AlphaFoldDB" id="A0A0H3JP58"/>
<evidence type="ECO:0000313" key="2">
    <source>
        <dbReference type="Proteomes" id="UP000002481"/>
    </source>
</evidence>
<sequence>MNTFVFGVITKRLEEIGFNVHKVFKMPEKQALFEDLYHYVRYVKPCKAELTMVALDSDELIHYFICCYMERYAYLLN</sequence>